<protein>
    <submittedName>
        <fullName evidence="2">Uncharacterized protein</fullName>
    </submittedName>
</protein>
<dbReference type="Proteomes" id="UP000694428">
    <property type="component" value="Unplaced"/>
</dbReference>
<organism evidence="2 3">
    <name type="scientific">Pavo cristatus</name>
    <name type="common">Indian peafowl</name>
    <name type="synonym">Blue peafowl</name>
    <dbReference type="NCBI Taxonomy" id="9049"/>
    <lineage>
        <taxon>Eukaryota</taxon>
        <taxon>Metazoa</taxon>
        <taxon>Chordata</taxon>
        <taxon>Craniata</taxon>
        <taxon>Vertebrata</taxon>
        <taxon>Euteleostomi</taxon>
        <taxon>Archelosauria</taxon>
        <taxon>Archosauria</taxon>
        <taxon>Dinosauria</taxon>
        <taxon>Saurischia</taxon>
        <taxon>Theropoda</taxon>
        <taxon>Coelurosauria</taxon>
        <taxon>Aves</taxon>
        <taxon>Neognathae</taxon>
        <taxon>Galloanserae</taxon>
        <taxon>Galliformes</taxon>
        <taxon>Phasianidae</taxon>
        <taxon>Phasianinae</taxon>
        <taxon>Pavo</taxon>
    </lineage>
</organism>
<evidence type="ECO:0000313" key="3">
    <source>
        <dbReference type="Proteomes" id="UP000694428"/>
    </source>
</evidence>
<evidence type="ECO:0000256" key="1">
    <source>
        <dbReference type="SAM" id="MobiDB-lite"/>
    </source>
</evidence>
<sequence length="238" mass="25777">MRDGGPVPAPPGWPRDAVRRRPLGLAECRASYDEAFIMASDPLEGFHEVNLASPTTPDLLGVNEPGTQDQTTSPSVIYRPHPSVVSSTPIQPNALNVSDLPTQPVYSSPRQLNCGEVSGVSINVTDAVLCSTSGPQGGSFNHNNSRKESNNAEKECLQGATVADVAEGNEDIFGLSTDSLSHLRSPSVLEVREKGYERLKEELAKAQRVRLVVLSPPACCLFNVVLVWQNDRWARRCC</sequence>
<dbReference type="Ensembl" id="ENSPSTT00000025799.1">
    <property type="protein sequence ID" value="ENSPSTP00000024517.1"/>
    <property type="gene ID" value="ENSPSTG00000018096.1"/>
</dbReference>
<keyword evidence="3" id="KW-1185">Reference proteome</keyword>
<evidence type="ECO:0000313" key="2">
    <source>
        <dbReference type="Ensembl" id="ENSPSTP00000024517.1"/>
    </source>
</evidence>
<dbReference type="AlphaFoldDB" id="A0A8C9G1Z2"/>
<accession>A0A8C9G1Z2</accession>
<feature type="region of interest" description="Disordered" evidence="1">
    <location>
        <begin position="133"/>
        <end position="153"/>
    </location>
</feature>
<name>A0A8C9G1Z2_PAVCR</name>
<proteinExistence type="predicted"/>
<reference evidence="2" key="1">
    <citation type="submission" date="2025-08" db="UniProtKB">
        <authorList>
            <consortium name="Ensembl"/>
        </authorList>
    </citation>
    <scope>IDENTIFICATION</scope>
</reference>
<feature type="compositionally biased region" description="Polar residues" evidence="1">
    <location>
        <begin position="133"/>
        <end position="143"/>
    </location>
</feature>
<reference evidence="2" key="2">
    <citation type="submission" date="2025-09" db="UniProtKB">
        <authorList>
            <consortium name="Ensembl"/>
        </authorList>
    </citation>
    <scope>IDENTIFICATION</scope>
</reference>